<comment type="caution">
    <text evidence="1">The sequence shown here is derived from an EMBL/GenBank/DDBJ whole genome shotgun (WGS) entry which is preliminary data.</text>
</comment>
<name>A0A445A6G7_ARAHY</name>
<proteinExistence type="predicted"/>
<evidence type="ECO:0000313" key="2">
    <source>
        <dbReference type="Proteomes" id="UP000289738"/>
    </source>
</evidence>
<organism evidence="1 2">
    <name type="scientific">Arachis hypogaea</name>
    <name type="common">Peanut</name>
    <dbReference type="NCBI Taxonomy" id="3818"/>
    <lineage>
        <taxon>Eukaryota</taxon>
        <taxon>Viridiplantae</taxon>
        <taxon>Streptophyta</taxon>
        <taxon>Embryophyta</taxon>
        <taxon>Tracheophyta</taxon>
        <taxon>Spermatophyta</taxon>
        <taxon>Magnoliopsida</taxon>
        <taxon>eudicotyledons</taxon>
        <taxon>Gunneridae</taxon>
        <taxon>Pentapetalae</taxon>
        <taxon>rosids</taxon>
        <taxon>fabids</taxon>
        <taxon>Fabales</taxon>
        <taxon>Fabaceae</taxon>
        <taxon>Papilionoideae</taxon>
        <taxon>50 kb inversion clade</taxon>
        <taxon>dalbergioids sensu lato</taxon>
        <taxon>Dalbergieae</taxon>
        <taxon>Pterocarpus clade</taxon>
        <taxon>Arachis</taxon>
    </lineage>
</organism>
<sequence length="95" mass="10183">MCGVPTESVPKLCFKLPLSALSSSSSSSSSVFNSLLFFLLSIMIPVEPSKQNITAATSSRNHIQRSFHSPTHLAAASIILLSLFSTDNFVPQLLS</sequence>
<dbReference type="Proteomes" id="UP000289738">
    <property type="component" value="Chromosome B03"/>
</dbReference>
<accession>A0A445A6G7</accession>
<keyword evidence="2" id="KW-1185">Reference proteome</keyword>
<gene>
    <name evidence="1" type="ORF">Ahy_B03g067323</name>
</gene>
<dbReference type="EMBL" id="SDMP01000013">
    <property type="protein sequence ID" value="RYR22040.1"/>
    <property type="molecule type" value="Genomic_DNA"/>
</dbReference>
<evidence type="ECO:0000313" key="1">
    <source>
        <dbReference type="EMBL" id="RYR22040.1"/>
    </source>
</evidence>
<protein>
    <submittedName>
        <fullName evidence="1">Uncharacterized protein</fullName>
    </submittedName>
</protein>
<reference evidence="1 2" key="1">
    <citation type="submission" date="2019-01" db="EMBL/GenBank/DDBJ databases">
        <title>Sequencing of cultivated peanut Arachis hypogaea provides insights into genome evolution and oil improvement.</title>
        <authorList>
            <person name="Chen X."/>
        </authorList>
    </citation>
    <scope>NUCLEOTIDE SEQUENCE [LARGE SCALE GENOMIC DNA]</scope>
    <source>
        <strain evidence="2">cv. Fuhuasheng</strain>
        <tissue evidence="1">Leaves</tissue>
    </source>
</reference>
<dbReference type="AlphaFoldDB" id="A0A445A6G7"/>